<dbReference type="AlphaFoldDB" id="A0A9W2ZJG7"/>
<feature type="signal peptide" evidence="1">
    <location>
        <begin position="1"/>
        <end position="20"/>
    </location>
</feature>
<gene>
    <name evidence="3" type="primary">LOC106060728</name>
</gene>
<feature type="chain" id="PRO_5040841677" evidence="1">
    <location>
        <begin position="21"/>
        <end position="125"/>
    </location>
</feature>
<evidence type="ECO:0000313" key="2">
    <source>
        <dbReference type="Proteomes" id="UP001165740"/>
    </source>
</evidence>
<evidence type="ECO:0000313" key="3">
    <source>
        <dbReference type="RefSeq" id="XP_055875126.1"/>
    </source>
</evidence>
<name>A0A9W2ZJG7_BIOGL</name>
<protein>
    <submittedName>
        <fullName evidence="3">Uncharacterized protein LOC106060728</fullName>
    </submittedName>
</protein>
<dbReference type="RefSeq" id="XP_055875126.1">
    <property type="nucleotide sequence ID" value="XM_056019151.1"/>
</dbReference>
<evidence type="ECO:0000256" key="1">
    <source>
        <dbReference type="SAM" id="SignalP"/>
    </source>
</evidence>
<reference evidence="3" key="1">
    <citation type="submission" date="2025-08" db="UniProtKB">
        <authorList>
            <consortium name="RefSeq"/>
        </authorList>
    </citation>
    <scope>IDENTIFICATION</scope>
</reference>
<organism evidence="2 3">
    <name type="scientific">Biomphalaria glabrata</name>
    <name type="common">Bloodfluke planorb</name>
    <name type="synonym">Freshwater snail</name>
    <dbReference type="NCBI Taxonomy" id="6526"/>
    <lineage>
        <taxon>Eukaryota</taxon>
        <taxon>Metazoa</taxon>
        <taxon>Spiralia</taxon>
        <taxon>Lophotrochozoa</taxon>
        <taxon>Mollusca</taxon>
        <taxon>Gastropoda</taxon>
        <taxon>Heterobranchia</taxon>
        <taxon>Euthyneura</taxon>
        <taxon>Panpulmonata</taxon>
        <taxon>Hygrophila</taxon>
        <taxon>Lymnaeoidea</taxon>
        <taxon>Planorbidae</taxon>
        <taxon>Biomphalaria</taxon>
    </lineage>
</organism>
<dbReference type="Proteomes" id="UP001165740">
    <property type="component" value="Chromosome 2"/>
</dbReference>
<dbReference type="OMA" id="ECCATNS"/>
<keyword evidence="1" id="KW-0732">Signal</keyword>
<keyword evidence="2" id="KW-1185">Reference proteome</keyword>
<sequence>MTSLWTALTLIVLSLIQVYAVPGTSCTTSAQCSVGECCATNSMIVSKRKAVAPSDGKGILPFGFKTCQPYLTLGQSCGLFISSCGCVKGLACVQQEQQVPDQNLSSQRLVIGTSNSFCVRAYSGK</sequence>
<accession>A0A9W2ZJG7</accession>
<proteinExistence type="predicted"/>
<dbReference type="GeneID" id="106060728"/>
<dbReference type="OrthoDB" id="10344792at2759"/>